<evidence type="ECO:0000256" key="1">
    <source>
        <dbReference type="ARBA" id="ARBA00004651"/>
    </source>
</evidence>
<protein>
    <submittedName>
        <fullName evidence="10">Type I secretion system permease/ATPase</fullName>
    </submittedName>
</protein>
<dbReference type="KEGG" id="azz:DEW08_18560"/>
<dbReference type="InterPro" id="IPR011527">
    <property type="entry name" value="ABC1_TM_dom"/>
</dbReference>
<dbReference type="GO" id="GO:0016887">
    <property type="term" value="F:ATP hydrolysis activity"/>
    <property type="evidence" value="ECO:0007669"/>
    <property type="project" value="InterPro"/>
</dbReference>
<evidence type="ECO:0000256" key="2">
    <source>
        <dbReference type="ARBA" id="ARBA00022692"/>
    </source>
</evidence>
<dbReference type="SMART" id="SM00382">
    <property type="entry name" value="AAA"/>
    <property type="match status" value="1"/>
</dbReference>
<dbReference type="GO" id="GO:0034040">
    <property type="term" value="F:ATPase-coupled lipid transmembrane transporter activity"/>
    <property type="evidence" value="ECO:0007669"/>
    <property type="project" value="TreeGrafter"/>
</dbReference>
<dbReference type="PANTHER" id="PTHR24221">
    <property type="entry name" value="ATP-BINDING CASSETTE SUB-FAMILY B"/>
    <property type="match status" value="1"/>
</dbReference>
<accession>A0A2S2CUT4</accession>
<keyword evidence="11" id="KW-1185">Reference proteome</keyword>
<dbReference type="GO" id="GO:0005886">
    <property type="term" value="C:plasma membrane"/>
    <property type="evidence" value="ECO:0007669"/>
    <property type="project" value="UniProtKB-SubCell"/>
</dbReference>
<dbReference type="InterPro" id="IPR003439">
    <property type="entry name" value="ABC_transporter-like_ATP-bd"/>
</dbReference>
<dbReference type="InterPro" id="IPR010128">
    <property type="entry name" value="ATPase_T1SS_PrtD-like"/>
</dbReference>
<organism evidence="10 11">
    <name type="scientific">Azospirillum thermophilum</name>
    <dbReference type="NCBI Taxonomy" id="2202148"/>
    <lineage>
        <taxon>Bacteria</taxon>
        <taxon>Pseudomonadati</taxon>
        <taxon>Pseudomonadota</taxon>
        <taxon>Alphaproteobacteria</taxon>
        <taxon>Rhodospirillales</taxon>
        <taxon>Azospirillaceae</taxon>
        <taxon>Azospirillum</taxon>
    </lineage>
</organism>
<dbReference type="NCBIfam" id="TIGR01842">
    <property type="entry name" value="type_I_sec_PrtD"/>
    <property type="match status" value="1"/>
</dbReference>
<evidence type="ECO:0000259" key="9">
    <source>
        <dbReference type="PROSITE" id="PS50929"/>
    </source>
</evidence>
<keyword evidence="6 7" id="KW-0472">Membrane</keyword>
<dbReference type="SUPFAM" id="SSF52540">
    <property type="entry name" value="P-loop containing nucleoside triphosphate hydrolases"/>
    <property type="match status" value="1"/>
</dbReference>
<evidence type="ECO:0000256" key="4">
    <source>
        <dbReference type="ARBA" id="ARBA00022840"/>
    </source>
</evidence>
<dbReference type="GO" id="GO:0030256">
    <property type="term" value="C:type I protein secretion system complex"/>
    <property type="evidence" value="ECO:0007669"/>
    <property type="project" value="InterPro"/>
</dbReference>
<evidence type="ECO:0000256" key="7">
    <source>
        <dbReference type="SAM" id="Phobius"/>
    </source>
</evidence>
<evidence type="ECO:0000259" key="8">
    <source>
        <dbReference type="PROSITE" id="PS50893"/>
    </source>
</evidence>
<sequence length="568" mass="59459">MPAVGFCALFSGAINLLSLAAPLYMMQVYDRVLNSGNLSTLFALTLAVAAAHMAQATLDSVRGRLLARAGVILERGMRERVFQAELAGAVEPRTGRDGPIGGQGARDLDQIRQFLAGPAVLAAMDAPWVPLFVLVIALIHPWLAVTLIGGALLLLVLAILNEALIAGPIGNGTRSAMEAQTVFDAAIHNAPVVRAMAMDDALTRRWSGRRDEAVASLTRAADRGGVLSALVKFSRLFLQSLVLGLGALLALEQQISAGSIFASTFLLARALAPVELVVGSWRSIVTARQAWRRLSVLLLRHPPEAGGMEQPQPRGALAADQLGWAPEPGAAPILRGISVSLEPGEALGIVGPSGAGKSTLLRLLVGIHRPGAGSVTLDGADLAAWNRAQLGRLIGYLPQDVELIAGSVRDNIARFQDASPEAVVAAAEAAGCHEMIMALPKGYDTQVGDNGQILSGGQRQRVGLARALFGTPKLVVLDEPNANLDAMGEDRLMASLRHLKEAGTTLVIAAQRPRVLELADRMLVIRDGVPEMLGDRASVLARLMRPQASAALPAAGRTVVSLKGGGGA</sequence>
<dbReference type="GO" id="GO:0140359">
    <property type="term" value="F:ABC-type transporter activity"/>
    <property type="evidence" value="ECO:0007669"/>
    <property type="project" value="InterPro"/>
</dbReference>
<dbReference type="InterPro" id="IPR003593">
    <property type="entry name" value="AAA+_ATPase"/>
</dbReference>
<feature type="transmembrane region" description="Helical" evidence="7">
    <location>
        <begin position="114"/>
        <end position="136"/>
    </location>
</feature>
<keyword evidence="4" id="KW-0067">ATP-binding</keyword>
<dbReference type="GO" id="GO:0005524">
    <property type="term" value="F:ATP binding"/>
    <property type="evidence" value="ECO:0007669"/>
    <property type="project" value="UniProtKB-KW"/>
</dbReference>
<feature type="transmembrane region" description="Helical" evidence="7">
    <location>
        <begin position="142"/>
        <end position="160"/>
    </location>
</feature>
<dbReference type="AlphaFoldDB" id="A0A2S2CUT4"/>
<evidence type="ECO:0000256" key="5">
    <source>
        <dbReference type="ARBA" id="ARBA00022989"/>
    </source>
</evidence>
<dbReference type="PROSITE" id="PS00211">
    <property type="entry name" value="ABC_TRANSPORTER_1"/>
    <property type="match status" value="1"/>
</dbReference>
<keyword evidence="5 7" id="KW-1133">Transmembrane helix</keyword>
<dbReference type="PANTHER" id="PTHR24221:SF248">
    <property type="entry name" value="ABC TRANSPORTER TRANSMEMBRANE REGION"/>
    <property type="match status" value="1"/>
</dbReference>
<dbReference type="InterPro" id="IPR027417">
    <property type="entry name" value="P-loop_NTPase"/>
</dbReference>
<feature type="domain" description="ABC transmembrane type-1" evidence="9">
    <location>
        <begin position="6"/>
        <end position="286"/>
    </location>
</feature>
<dbReference type="SUPFAM" id="SSF90123">
    <property type="entry name" value="ABC transporter transmembrane region"/>
    <property type="match status" value="1"/>
</dbReference>
<name>A0A2S2CUT4_9PROT</name>
<feature type="domain" description="ABC transporter" evidence="8">
    <location>
        <begin position="317"/>
        <end position="552"/>
    </location>
</feature>
<proteinExistence type="predicted"/>
<dbReference type="InterPro" id="IPR017871">
    <property type="entry name" value="ABC_transporter-like_CS"/>
</dbReference>
<feature type="transmembrane region" description="Helical" evidence="7">
    <location>
        <begin position="36"/>
        <end position="58"/>
    </location>
</feature>
<gene>
    <name evidence="10" type="ORF">DEW08_18560</name>
</gene>
<evidence type="ECO:0000313" key="11">
    <source>
        <dbReference type="Proteomes" id="UP000245629"/>
    </source>
</evidence>
<dbReference type="EMBL" id="CP029354">
    <property type="protein sequence ID" value="AWK88130.1"/>
    <property type="molecule type" value="Genomic_DNA"/>
</dbReference>
<dbReference type="InterPro" id="IPR039421">
    <property type="entry name" value="Type_1_exporter"/>
</dbReference>
<evidence type="ECO:0000256" key="6">
    <source>
        <dbReference type="ARBA" id="ARBA00023136"/>
    </source>
</evidence>
<dbReference type="Proteomes" id="UP000245629">
    <property type="component" value="Chromosome 3"/>
</dbReference>
<dbReference type="Gene3D" id="1.20.1560.10">
    <property type="entry name" value="ABC transporter type 1, transmembrane domain"/>
    <property type="match status" value="1"/>
</dbReference>
<comment type="subcellular location">
    <subcellularLocation>
        <location evidence="1">Cell membrane</location>
        <topology evidence="1">Multi-pass membrane protein</topology>
    </subcellularLocation>
</comment>
<keyword evidence="3" id="KW-0547">Nucleotide-binding</keyword>
<dbReference type="Pfam" id="PF00005">
    <property type="entry name" value="ABC_tran"/>
    <property type="match status" value="1"/>
</dbReference>
<dbReference type="PROSITE" id="PS50893">
    <property type="entry name" value="ABC_TRANSPORTER_2"/>
    <property type="match status" value="1"/>
</dbReference>
<dbReference type="PROSITE" id="PS50929">
    <property type="entry name" value="ABC_TM1F"/>
    <property type="match status" value="1"/>
</dbReference>
<dbReference type="Gene3D" id="3.40.50.300">
    <property type="entry name" value="P-loop containing nucleotide triphosphate hydrolases"/>
    <property type="match status" value="1"/>
</dbReference>
<evidence type="ECO:0000313" key="10">
    <source>
        <dbReference type="EMBL" id="AWK88130.1"/>
    </source>
</evidence>
<dbReference type="InterPro" id="IPR036640">
    <property type="entry name" value="ABC1_TM_sf"/>
</dbReference>
<dbReference type="GO" id="GO:0030253">
    <property type="term" value="P:protein secretion by the type I secretion system"/>
    <property type="evidence" value="ECO:0007669"/>
    <property type="project" value="InterPro"/>
</dbReference>
<evidence type="ECO:0000256" key="3">
    <source>
        <dbReference type="ARBA" id="ARBA00022741"/>
    </source>
</evidence>
<keyword evidence="2 7" id="KW-0812">Transmembrane</keyword>
<dbReference type="Pfam" id="PF00664">
    <property type="entry name" value="ABC_membrane"/>
    <property type="match status" value="1"/>
</dbReference>
<reference evidence="11" key="1">
    <citation type="submission" date="2018-05" db="EMBL/GenBank/DDBJ databases">
        <title>Azospirillum thermophila sp. nov., a novel isolated from hot spring.</title>
        <authorList>
            <person name="Zhao Z."/>
        </authorList>
    </citation>
    <scope>NUCLEOTIDE SEQUENCE [LARGE SCALE GENOMIC DNA]</scope>
    <source>
        <strain evidence="11">CFH 70021</strain>
    </source>
</reference>